<sequence>MVWPRARGGDDDLGLVTDRIGRVEGRAVTTSSRGVKERHSTSDISSTSALIGPVYDPYAHAPSLPIRIPSLDPTQYFSKTQIPLNEVSGSGLHLGAQFFEQLAGSVPVDSSYNGADYGATDCGNSLSDAGLGRDSSTSRSEEAVRIGSLRIHSGEDDEDKREDDGGHDDDDNGDGDSDDDEPVPVAQASSSGHRPAPDKGKGLTSSFMSLMSKIAGS</sequence>
<comment type="caution">
    <text evidence="1">The sequence shown here is derived from an EMBL/GenBank/DDBJ whole genome shotgun (WGS) entry which is preliminary data.</text>
</comment>
<dbReference type="Proteomes" id="UP001060085">
    <property type="component" value="Linkage Group LG04"/>
</dbReference>
<evidence type="ECO:0000313" key="2">
    <source>
        <dbReference type="Proteomes" id="UP001060085"/>
    </source>
</evidence>
<evidence type="ECO:0000313" key="1">
    <source>
        <dbReference type="EMBL" id="KAI5668456.1"/>
    </source>
</evidence>
<protein>
    <submittedName>
        <fullName evidence="1">Uncharacterized protein</fullName>
    </submittedName>
</protein>
<name>A0ACC0B752_CATRO</name>
<reference evidence="2" key="1">
    <citation type="journal article" date="2023" name="Nat. Plants">
        <title>Single-cell RNA sequencing provides a high-resolution roadmap for understanding the multicellular compartmentation of specialized metabolism.</title>
        <authorList>
            <person name="Sun S."/>
            <person name="Shen X."/>
            <person name="Li Y."/>
            <person name="Li Y."/>
            <person name="Wang S."/>
            <person name="Li R."/>
            <person name="Zhang H."/>
            <person name="Shen G."/>
            <person name="Guo B."/>
            <person name="Wei J."/>
            <person name="Xu J."/>
            <person name="St-Pierre B."/>
            <person name="Chen S."/>
            <person name="Sun C."/>
        </authorList>
    </citation>
    <scope>NUCLEOTIDE SEQUENCE [LARGE SCALE GENOMIC DNA]</scope>
</reference>
<dbReference type="EMBL" id="CM044704">
    <property type="protein sequence ID" value="KAI5668456.1"/>
    <property type="molecule type" value="Genomic_DNA"/>
</dbReference>
<gene>
    <name evidence="1" type="ORF">M9H77_18309</name>
</gene>
<organism evidence="1 2">
    <name type="scientific">Catharanthus roseus</name>
    <name type="common">Madagascar periwinkle</name>
    <name type="synonym">Vinca rosea</name>
    <dbReference type="NCBI Taxonomy" id="4058"/>
    <lineage>
        <taxon>Eukaryota</taxon>
        <taxon>Viridiplantae</taxon>
        <taxon>Streptophyta</taxon>
        <taxon>Embryophyta</taxon>
        <taxon>Tracheophyta</taxon>
        <taxon>Spermatophyta</taxon>
        <taxon>Magnoliopsida</taxon>
        <taxon>eudicotyledons</taxon>
        <taxon>Gunneridae</taxon>
        <taxon>Pentapetalae</taxon>
        <taxon>asterids</taxon>
        <taxon>lamiids</taxon>
        <taxon>Gentianales</taxon>
        <taxon>Apocynaceae</taxon>
        <taxon>Rauvolfioideae</taxon>
        <taxon>Vinceae</taxon>
        <taxon>Catharanthinae</taxon>
        <taxon>Catharanthus</taxon>
    </lineage>
</organism>
<keyword evidence="2" id="KW-1185">Reference proteome</keyword>
<accession>A0ACC0B752</accession>
<proteinExistence type="predicted"/>